<dbReference type="AlphaFoldDB" id="A0A345HNJ8"/>
<proteinExistence type="predicted"/>
<dbReference type="RefSeq" id="WP_114659636.1">
    <property type="nucleotide sequence ID" value="NZ_CP031194.1"/>
</dbReference>
<feature type="region of interest" description="Disordered" evidence="1">
    <location>
        <begin position="1"/>
        <end position="21"/>
    </location>
</feature>
<dbReference type="KEGG" id="spad:DVK44_11780"/>
<dbReference type="EMBL" id="CP031194">
    <property type="protein sequence ID" value="AXG78272.1"/>
    <property type="molecule type" value="Genomic_DNA"/>
</dbReference>
<reference evidence="3" key="1">
    <citation type="submission" date="2018-07" db="EMBL/GenBank/DDBJ databases">
        <authorList>
            <person name="Zhao J."/>
        </authorList>
    </citation>
    <scope>NUCLEOTIDE SEQUENCE [LARGE SCALE GENOMIC DNA]</scope>
    <source>
        <strain evidence="3">GSSD-12</strain>
    </source>
</reference>
<sequence>MPVPDDFDPDSVDPESLLLPQRPAHGDPFIEWLLQRGEKNGLTSEPGRAHLMLTGAIAVEKGLTTPMAEQLATLLETSEDEIWAKHHELGYGRTLD</sequence>
<evidence type="ECO:0000256" key="1">
    <source>
        <dbReference type="SAM" id="MobiDB-lite"/>
    </source>
</evidence>
<organism evidence="2 3">
    <name type="scientific">Streptomyces paludis</name>
    <dbReference type="NCBI Taxonomy" id="2282738"/>
    <lineage>
        <taxon>Bacteria</taxon>
        <taxon>Bacillati</taxon>
        <taxon>Actinomycetota</taxon>
        <taxon>Actinomycetes</taxon>
        <taxon>Kitasatosporales</taxon>
        <taxon>Streptomycetaceae</taxon>
        <taxon>Streptomyces</taxon>
    </lineage>
</organism>
<protein>
    <submittedName>
        <fullName evidence="2">Uncharacterized protein</fullName>
    </submittedName>
</protein>
<gene>
    <name evidence="2" type="ORF">DVK44_11780</name>
</gene>
<feature type="compositionally biased region" description="Acidic residues" evidence="1">
    <location>
        <begin position="1"/>
        <end position="13"/>
    </location>
</feature>
<dbReference type="Proteomes" id="UP000253868">
    <property type="component" value="Chromosome"/>
</dbReference>
<name>A0A345HNJ8_9ACTN</name>
<keyword evidence="3" id="KW-1185">Reference proteome</keyword>
<accession>A0A345HNJ8</accession>
<evidence type="ECO:0000313" key="2">
    <source>
        <dbReference type="EMBL" id="AXG78272.1"/>
    </source>
</evidence>
<evidence type="ECO:0000313" key="3">
    <source>
        <dbReference type="Proteomes" id="UP000253868"/>
    </source>
</evidence>